<evidence type="ECO:0000256" key="1">
    <source>
        <dbReference type="SAM" id="Coils"/>
    </source>
</evidence>
<evidence type="ECO:0000256" key="3">
    <source>
        <dbReference type="SAM" id="SignalP"/>
    </source>
</evidence>
<feature type="region of interest" description="Disordered" evidence="2">
    <location>
        <begin position="163"/>
        <end position="182"/>
    </location>
</feature>
<evidence type="ECO:0000256" key="2">
    <source>
        <dbReference type="SAM" id="MobiDB-lite"/>
    </source>
</evidence>
<name>A0A914H6R2_GLORO</name>
<dbReference type="InterPro" id="IPR003903">
    <property type="entry name" value="UIM_dom"/>
</dbReference>
<feature type="compositionally biased region" description="Basic and acidic residues" evidence="2">
    <location>
        <begin position="450"/>
        <end position="460"/>
    </location>
</feature>
<dbReference type="AlphaFoldDB" id="A0A914H6R2"/>
<organism evidence="4 5">
    <name type="scientific">Globodera rostochiensis</name>
    <name type="common">Golden nematode worm</name>
    <name type="synonym">Heterodera rostochiensis</name>
    <dbReference type="NCBI Taxonomy" id="31243"/>
    <lineage>
        <taxon>Eukaryota</taxon>
        <taxon>Metazoa</taxon>
        <taxon>Ecdysozoa</taxon>
        <taxon>Nematoda</taxon>
        <taxon>Chromadorea</taxon>
        <taxon>Rhabditida</taxon>
        <taxon>Tylenchina</taxon>
        <taxon>Tylenchomorpha</taxon>
        <taxon>Tylenchoidea</taxon>
        <taxon>Heteroderidae</taxon>
        <taxon>Heteroderinae</taxon>
        <taxon>Globodera</taxon>
    </lineage>
</organism>
<feature type="compositionally biased region" description="Basic and acidic residues" evidence="2">
    <location>
        <begin position="61"/>
        <end position="80"/>
    </location>
</feature>
<keyword evidence="1" id="KW-0175">Coiled coil</keyword>
<feature type="coiled-coil region" evidence="1">
    <location>
        <begin position="198"/>
        <end position="236"/>
    </location>
</feature>
<keyword evidence="4" id="KW-1185">Reference proteome</keyword>
<feature type="region of interest" description="Disordered" evidence="2">
    <location>
        <begin position="317"/>
        <end position="336"/>
    </location>
</feature>
<reference evidence="5" key="1">
    <citation type="submission" date="2022-11" db="UniProtKB">
        <authorList>
            <consortium name="WormBaseParasite"/>
        </authorList>
    </citation>
    <scope>IDENTIFICATION</scope>
</reference>
<feature type="compositionally biased region" description="Polar residues" evidence="2">
    <location>
        <begin position="85"/>
        <end position="94"/>
    </location>
</feature>
<feature type="chain" id="PRO_5037318129" evidence="3">
    <location>
        <begin position="22"/>
        <end position="572"/>
    </location>
</feature>
<sequence length="572" mass="64899">MHISCSFFFLLTLALFTCVILTPLDEGDNGNGQKNQTENIDKQVEEMRKKLLAWSDRVKKRREEEEIHHSDDSDHSETSHIVDQPPQQKGNKQTMALRESRHDRGGCDVDGQEAAGSSRQSAATNRLGYLRSKSDDYARRNEFHESGRRQIVQYSKVPPCQIGSSKDHHIPTHSKKNVSGHGKQIVMYTEKPIIQKRKEKSMDDLQTLQKQMNAMMAQNSENKKGMREEAEALQAAHNVVPPRSAIQPKFGGFLDKVTRKMTPEPENWKKGLANMLKSDVQHTRNLRDQNAYEHDYLWCITSGEPCLKINCPGDTHPERTNAEPPENPEKASASGIVIDDKPDQNYLLKYENTKTLDKTQSSDASDDEVAVNSTTAQDEELTNHIMAQEELIALVQALIITLIKLITMAQEMLIAKMHQVFISMEQQVLITKMQKNLINESQESLILNAKRQDAPSEHHGTSSSDHQNARNLEQQDSLNPEDKFDEDEQLSRALKESLEEAESMAQLKHREDDQVVIAMQKSVQDEIERRQSSKKGKLKHKASSSKRPTNNNSEDDDLVLQKAIQASLSDLR</sequence>
<accession>A0A914H6R2</accession>
<protein>
    <submittedName>
        <fullName evidence="5">Uncharacterized protein</fullName>
    </submittedName>
</protein>
<feature type="region of interest" description="Disordered" evidence="2">
    <location>
        <begin position="521"/>
        <end position="558"/>
    </location>
</feature>
<evidence type="ECO:0000313" key="5">
    <source>
        <dbReference type="WBParaSite" id="Gr19_v10_g13745.t1"/>
    </source>
</evidence>
<feature type="signal peptide" evidence="3">
    <location>
        <begin position="1"/>
        <end position="21"/>
    </location>
</feature>
<evidence type="ECO:0000313" key="4">
    <source>
        <dbReference type="Proteomes" id="UP000887572"/>
    </source>
</evidence>
<feature type="region of interest" description="Disordered" evidence="2">
    <location>
        <begin position="59"/>
        <end position="130"/>
    </location>
</feature>
<keyword evidence="3" id="KW-0732">Signal</keyword>
<dbReference type="PROSITE" id="PS50330">
    <property type="entry name" value="UIM"/>
    <property type="match status" value="1"/>
</dbReference>
<feature type="compositionally biased region" description="Basic residues" evidence="2">
    <location>
        <begin position="532"/>
        <end position="544"/>
    </location>
</feature>
<feature type="compositionally biased region" description="Basic and acidic residues" evidence="2">
    <location>
        <begin position="98"/>
        <end position="107"/>
    </location>
</feature>
<dbReference type="WBParaSite" id="Gr19_v10_g13745.t1">
    <property type="protein sequence ID" value="Gr19_v10_g13745.t1"/>
    <property type="gene ID" value="Gr19_v10_g13745"/>
</dbReference>
<dbReference type="Proteomes" id="UP000887572">
    <property type="component" value="Unplaced"/>
</dbReference>
<feature type="region of interest" description="Disordered" evidence="2">
    <location>
        <begin position="357"/>
        <end position="376"/>
    </location>
</feature>
<feature type="region of interest" description="Disordered" evidence="2">
    <location>
        <begin position="450"/>
        <end position="469"/>
    </location>
</feature>
<proteinExistence type="predicted"/>
<feature type="compositionally biased region" description="Polar residues" evidence="2">
    <location>
        <begin position="115"/>
        <end position="124"/>
    </location>
</feature>